<evidence type="ECO:0000256" key="1">
    <source>
        <dbReference type="ARBA" id="ARBA00023002"/>
    </source>
</evidence>
<dbReference type="SUPFAM" id="SSF51735">
    <property type="entry name" value="NAD(P)-binding Rossmann-fold domains"/>
    <property type="match status" value="1"/>
</dbReference>
<dbReference type="Gene3D" id="3.30.360.10">
    <property type="entry name" value="Dihydrodipicolinate Reductase, domain 2"/>
    <property type="match status" value="1"/>
</dbReference>
<dbReference type="AlphaFoldDB" id="A0A4R6K5U7"/>
<dbReference type="GO" id="GO:0016491">
    <property type="term" value="F:oxidoreductase activity"/>
    <property type="evidence" value="ECO:0007669"/>
    <property type="project" value="UniProtKB-KW"/>
</dbReference>
<dbReference type="InterPro" id="IPR036291">
    <property type="entry name" value="NAD(P)-bd_dom_sf"/>
</dbReference>
<name>A0A4R6K5U7_9ACTN</name>
<dbReference type="PANTHER" id="PTHR43818:SF11">
    <property type="entry name" value="BCDNA.GH03377"/>
    <property type="match status" value="1"/>
</dbReference>
<dbReference type="InterPro" id="IPR055170">
    <property type="entry name" value="GFO_IDH_MocA-like_dom"/>
</dbReference>
<accession>A0A4R6K5U7</accession>
<dbReference type="Pfam" id="PF22725">
    <property type="entry name" value="GFO_IDH_MocA_C3"/>
    <property type="match status" value="1"/>
</dbReference>
<reference evidence="4 5" key="1">
    <citation type="submission" date="2019-03" db="EMBL/GenBank/DDBJ databases">
        <title>Genomic Encyclopedia of Type Strains, Phase III (KMG-III): the genomes of soil and plant-associated and newly described type strains.</title>
        <authorList>
            <person name="Whitman W."/>
        </authorList>
    </citation>
    <scope>NUCLEOTIDE SEQUENCE [LARGE SCALE GENOMIC DNA]</scope>
    <source>
        <strain evidence="4 5">VKM Ac-2527</strain>
    </source>
</reference>
<keyword evidence="5" id="KW-1185">Reference proteome</keyword>
<dbReference type="GO" id="GO:0000166">
    <property type="term" value="F:nucleotide binding"/>
    <property type="evidence" value="ECO:0007669"/>
    <property type="project" value="InterPro"/>
</dbReference>
<dbReference type="Pfam" id="PF01408">
    <property type="entry name" value="GFO_IDH_MocA"/>
    <property type="match status" value="1"/>
</dbReference>
<dbReference type="RefSeq" id="WP_133803964.1">
    <property type="nucleotide sequence ID" value="NZ_SNWQ01000019.1"/>
</dbReference>
<dbReference type="EMBL" id="SNWQ01000019">
    <property type="protein sequence ID" value="TDO43186.1"/>
    <property type="molecule type" value="Genomic_DNA"/>
</dbReference>
<evidence type="ECO:0000259" key="3">
    <source>
        <dbReference type="Pfam" id="PF22725"/>
    </source>
</evidence>
<dbReference type="PANTHER" id="PTHR43818">
    <property type="entry name" value="BCDNA.GH03377"/>
    <property type="match status" value="1"/>
</dbReference>
<evidence type="ECO:0000313" key="4">
    <source>
        <dbReference type="EMBL" id="TDO43186.1"/>
    </source>
</evidence>
<evidence type="ECO:0000259" key="2">
    <source>
        <dbReference type="Pfam" id="PF01408"/>
    </source>
</evidence>
<keyword evidence="1" id="KW-0560">Oxidoreductase</keyword>
<sequence>MQLPRVAVAGVHGHGASHVRRVAGLAADGQVELVAVADPVGTATFPDLASLLAATEVDVVVISTPIQTHVPLAELALRAGADVLLEKPPTASLAEFEHLLAVVDETGRACQVGFQVHGSAAARGLADLVADGKLGEVRGIGAVGTWIRTQEYWQRARWAGRRMLDGVAVVDGAVTNAFAHASATALLIDGSGPADQIVSVETELYRANPIEADDTSTVRIRTARGTTILSALTLCAEEPGIEPTIIVHGSDGRAVLRYPSDRLEVTIDGRTTSTQYGREDLLGNLLAHRADPGVPLFAPLAELGGFTRVLEAVRTSPPPTEIEAEFISWQAEGSQRHPVVLDVGKWVGQAAETLSLFSELGAPWSKNLRETEFE</sequence>
<dbReference type="OrthoDB" id="9812981at2"/>
<organism evidence="4 5">
    <name type="scientific">Kribbella caucasensis</name>
    <dbReference type="NCBI Taxonomy" id="2512215"/>
    <lineage>
        <taxon>Bacteria</taxon>
        <taxon>Bacillati</taxon>
        <taxon>Actinomycetota</taxon>
        <taxon>Actinomycetes</taxon>
        <taxon>Propionibacteriales</taxon>
        <taxon>Kribbellaceae</taxon>
        <taxon>Kribbella</taxon>
    </lineage>
</organism>
<protein>
    <submittedName>
        <fullName evidence="4">Putative dehydrogenase</fullName>
    </submittedName>
</protein>
<dbReference type="SUPFAM" id="SSF55347">
    <property type="entry name" value="Glyceraldehyde-3-phosphate dehydrogenase-like, C-terminal domain"/>
    <property type="match status" value="1"/>
</dbReference>
<gene>
    <name evidence="4" type="ORF">EV643_119119</name>
</gene>
<dbReference type="InterPro" id="IPR050463">
    <property type="entry name" value="Gfo/Idh/MocA_oxidrdct_glycsds"/>
</dbReference>
<comment type="caution">
    <text evidence="4">The sequence shown here is derived from an EMBL/GenBank/DDBJ whole genome shotgun (WGS) entry which is preliminary data.</text>
</comment>
<proteinExistence type="predicted"/>
<dbReference type="Proteomes" id="UP000295388">
    <property type="component" value="Unassembled WGS sequence"/>
</dbReference>
<feature type="domain" description="Gfo/Idh/MocA-like oxidoreductase N-terminal" evidence="2">
    <location>
        <begin position="21"/>
        <end position="114"/>
    </location>
</feature>
<dbReference type="InterPro" id="IPR000683">
    <property type="entry name" value="Gfo/Idh/MocA-like_OxRdtase_N"/>
</dbReference>
<feature type="domain" description="GFO/IDH/MocA-like oxidoreductase" evidence="3">
    <location>
        <begin position="125"/>
        <end position="254"/>
    </location>
</feature>
<dbReference type="Gene3D" id="3.40.50.720">
    <property type="entry name" value="NAD(P)-binding Rossmann-like Domain"/>
    <property type="match status" value="1"/>
</dbReference>
<evidence type="ECO:0000313" key="5">
    <source>
        <dbReference type="Proteomes" id="UP000295388"/>
    </source>
</evidence>